<dbReference type="EMBL" id="OU015568">
    <property type="protein sequence ID" value="CAG5077158.1"/>
    <property type="molecule type" value="Genomic_DNA"/>
</dbReference>
<gene>
    <name evidence="1" type="ORF">OKIOD_LOCUS200</name>
</gene>
<organism evidence="1 2">
    <name type="scientific">Oikopleura dioica</name>
    <name type="common">Tunicate</name>
    <dbReference type="NCBI Taxonomy" id="34765"/>
    <lineage>
        <taxon>Eukaryota</taxon>
        <taxon>Metazoa</taxon>
        <taxon>Chordata</taxon>
        <taxon>Tunicata</taxon>
        <taxon>Appendicularia</taxon>
        <taxon>Copelata</taxon>
        <taxon>Oikopleuridae</taxon>
        <taxon>Oikopleura</taxon>
    </lineage>
</organism>
<reference evidence="1 2" key="1">
    <citation type="submission" date="2021-04" db="EMBL/GenBank/DDBJ databases">
        <authorList>
            <person name="Bliznina A."/>
        </authorList>
    </citation>
    <scope>NUCLEOTIDE SEQUENCE [LARGE SCALE GENOMIC DNA]</scope>
</reference>
<protein>
    <submittedName>
        <fullName evidence="1">Oidioi.mRNA.OKI2018_I69.PAR.g8642.t1.cds</fullName>
    </submittedName>
</protein>
<dbReference type="Proteomes" id="UP001158576">
    <property type="component" value="Chromosome PAR"/>
</dbReference>
<name>A0ABN7RMB6_OIKDI</name>
<evidence type="ECO:0000313" key="2">
    <source>
        <dbReference type="Proteomes" id="UP001158576"/>
    </source>
</evidence>
<sequence length="418" mass="46867">MWDAFRDPATGLYCDNVWSDSGHRCGNYANAPWYANWYSSASTGWGLQINAIEVELGLRTFEEGFKRSLQTIKSYKKWPRDPCTGFFSHWTARDFGKSGEWSTIDTALGLNGIMFAGNYFGGEVKTEAQKIWEVPAFTKTVDINGWLSMIADGDDTLSAGNAPLSEYALLGYSAMFDEDLEVSNTATAVHEMFHSSVDGTSDPAGIAIHKRPQRYTQNGVNIISGPWGPYSTFTPLFAWLANKGFRNTAANKAFWQHELNQWYLAELAYWKSIDTDPDQKMWSLVENGFQQADPVNVHGKVFGCGAGSSAGGYEATSMKNNPHRTYGPHIMMSFLRVVNATEKDSINDKLEYLWTTGAGKSLKDHGHTGEKRMHFLWKQSLNEPTFQVHRVEGVDYGQGVLGYAGNFLPESWFEQYMI</sequence>
<keyword evidence="2" id="KW-1185">Reference proteome</keyword>
<dbReference type="Gene3D" id="1.50.10.140">
    <property type="match status" value="1"/>
</dbReference>
<evidence type="ECO:0000313" key="1">
    <source>
        <dbReference type="EMBL" id="CAG5077158.1"/>
    </source>
</evidence>
<proteinExistence type="predicted"/>
<accession>A0ABN7RMB6</accession>